<dbReference type="GO" id="GO:0030288">
    <property type="term" value="C:outer membrane-bounded periplasmic space"/>
    <property type="evidence" value="ECO:0007669"/>
    <property type="project" value="TreeGrafter"/>
</dbReference>
<evidence type="ECO:0000259" key="2">
    <source>
        <dbReference type="SMART" id="SM00646"/>
    </source>
</evidence>
<keyword evidence="4" id="KW-1185">Reference proteome</keyword>
<dbReference type="SUPFAM" id="SSF53187">
    <property type="entry name" value="Zn-dependent exopeptidases"/>
    <property type="match status" value="1"/>
</dbReference>
<feature type="transmembrane region" description="Helical" evidence="1">
    <location>
        <begin position="25"/>
        <end position="47"/>
    </location>
</feature>
<keyword evidence="1" id="KW-0472">Membrane</keyword>
<dbReference type="InterPro" id="IPR050695">
    <property type="entry name" value="N-acetylmuramoyl_amidase_3"/>
</dbReference>
<dbReference type="GO" id="GO:0009253">
    <property type="term" value="P:peptidoglycan catabolic process"/>
    <property type="evidence" value="ECO:0007669"/>
    <property type="project" value="InterPro"/>
</dbReference>
<dbReference type="CDD" id="cd02696">
    <property type="entry name" value="MurNAc-LAA"/>
    <property type="match status" value="1"/>
</dbReference>
<dbReference type="GO" id="GO:0008745">
    <property type="term" value="F:N-acetylmuramoyl-L-alanine amidase activity"/>
    <property type="evidence" value="ECO:0007669"/>
    <property type="project" value="UniProtKB-EC"/>
</dbReference>
<dbReference type="Gene3D" id="3.40.630.40">
    <property type="entry name" value="Zn-dependent exopeptidases"/>
    <property type="match status" value="1"/>
</dbReference>
<dbReference type="EMBL" id="CP136964">
    <property type="protein sequence ID" value="WOS96390.1"/>
    <property type="molecule type" value="Genomic_DNA"/>
</dbReference>
<dbReference type="AlphaFoldDB" id="A0AAF0YJB0"/>
<evidence type="ECO:0000256" key="1">
    <source>
        <dbReference type="SAM" id="Phobius"/>
    </source>
</evidence>
<dbReference type="Pfam" id="PF01520">
    <property type="entry name" value="Amidase_3"/>
    <property type="match status" value="1"/>
</dbReference>
<sequence length="242" mass="27569">MNGIKAFLKKVGQFLIWFLKTKKHVYVKPLFIFVTSLIFIFSFIYIVKSYEPKNNYQNITIDFTEKKYDFKGKTIVIDPGHGGTDPGAPSYYGENEATIVLSVALKLEKVLKQSNAKVVMIRNSNKTVELDDREVEGDIFISLHSDAFESPEPTGFKTFYTHDNQKDLATAMNEGLDRYALLPNNGVEVMGYQVTEQLDYPATLVELGFLSNDVDDYLLNTDDYQNRLVKGLLDGLEIYLEE</sequence>
<proteinExistence type="predicted"/>
<dbReference type="InterPro" id="IPR002508">
    <property type="entry name" value="MurNAc-LAA_cat"/>
</dbReference>
<dbReference type="KEGG" id="nmy:CJ229_001200"/>
<evidence type="ECO:0000313" key="3">
    <source>
        <dbReference type="EMBL" id="WOS96390.1"/>
    </source>
</evidence>
<dbReference type="PANTHER" id="PTHR30404:SF7">
    <property type="entry name" value="CELL WALL AMIDASE LYTH-RELATED"/>
    <property type="match status" value="1"/>
</dbReference>
<organism evidence="3 4">
    <name type="scientific">Nosocomiicoccus massiliensis</name>
    <dbReference type="NCBI Taxonomy" id="1232430"/>
    <lineage>
        <taxon>Bacteria</taxon>
        <taxon>Bacillati</taxon>
        <taxon>Bacillota</taxon>
        <taxon>Bacilli</taxon>
        <taxon>Bacillales</taxon>
        <taxon>Staphylococcaceae</taxon>
        <taxon>Nosocomiicoccus</taxon>
    </lineage>
</organism>
<gene>
    <name evidence="3" type="ORF">CJ229_001200</name>
</gene>
<dbReference type="SMART" id="SM00646">
    <property type="entry name" value="Ami_3"/>
    <property type="match status" value="1"/>
</dbReference>
<dbReference type="PANTHER" id="PTHR30404">
    <property type="entry name" value="N-ACETYLMURAMOYL-L-ALANINE AMIDASE"/>
    <property type="match status" value="1"/>
</dbReference>
<name>A0AAF0YJB0_9STAP</name>
<keyword evidence="1" id="KW-1133">Transmembrane helix</keyword>
<keyword evidence="3" id="KW-0378">Hydrolase</keyword>
<dbReference type="Proteomes" id="UP000243626">
    <property type="component" value="Chromosome"/>
</dbReference>
<dbReference type="RefSeq" id="WP_102167641.1">
    <property type="nucleotide sequence ID" value="NZ_CP136964.1"/>
</dbReference>
<reference evidence="4" key="1">
    <citation type="submission" date="2017-09" db="EMBL/GenBank/DDBJ databases">
        <title>Bacterial strain isolated from the female urinary microbiota.</title>
        <authorList>
            <person name="Thomas-White K."/>
            <person name="Kumar N."/>
            <person name="Forster S."/>
            <person name="Putonti C."/>
            <person name="Lawley T."/>
            <person name="Wolfe A.J."/>
        </authorList>
    </citation>
    <scope>NUCLEOTIDE SEQUENCE [LARGE SCALE GENOMIC DNA]</scope>
    <source>
        <strain evidence="4">UMB0959</strain>
    </source>
</reference>
<accession>A0AAF0YJB0</accession>
<protein>
    <submittedName>
        <fullName evidence="3">N-acetylmuramoyl-L-alanine amidase</fullName>
        <ecNumber evidence="3">3.5.1.28</ecNumber>
    </submittedName>
</protein>
<feature type="domain" description="MurNAc-LAA" evidence="2">
    <location>
        <begin position="135"/>
        <end position="237"/>
    </location>
</feature>
<dbReference type="EC" id="3.5.1.28" evidence="3"/>
<evidence type="ECO:0000313" key="4">
    <source>
        <dbReference type="Proteomes" id="UP000243626"/>
    </source>
</evidence>
<keyword evidence="1" id="KW-0812">Transmembrane</keyword>